<dbReference type="Gene3D" id="3.40.50.300">
    <property type="entry name" value="P-loop containing nucleotide triphosphate hydrolases"/>
    <property type="match status" value="1"/>
</dbReference>
<dbReference type="CDD" id="cd03214">
    <property type="entry name" value="ABC_Iron-Siderophores_B12_Hemin"/>
    <property type="match status" value="1"/>
</dbReference>
<keyword evidence="4" id="KW-1278">Translocase</keyword>
<dbReference type="GO" id="GO:0016887">
    <property type="term" value="F:ATP hydrolysis activity"/>
    <property type="evidence" value="ECO:0007669"/>
    <property type="project" value="InterPro"/>
</dbReference>
<evidence type="ECO:0000259" key="6">
    <source>
        <dbReference type="PROSITE" id="PS50893"/>
    </source>
</evidence>
<gene>
    <name evidence="7" type="ORF">CR165_21920</name>
</gene>
<dbReference type="RefSeq" id="WP_109519063.1">
    <property type="nucleotide sequence ID" value="NZ_PDOA01000027.1"/>
</dbReference>
<dbReference type="InterPro" id="IPR003439">
    <property type="entry name" value="ABC_transporter-like_ATP-bd"/>
</dbReference>
<evidence type="ECO:0000256" key="1">
    <source>
        <dbReference type="ARBA" id="ARBA00022448"/>
    </source>
</evidence>
<dbReference type="AlphaFoldDB" id="A0A2U1UYD7"/>
<dbReference type="InterPro" id="IPR027417">
    <property type="entry name" value="P-loop_NTPase"/>
</dbReference>
<keyword evidence="1" id="KW-0813">Transport</keyword>
<dbReference type="SUPFAM" id="SSF52540">
    <property type="entry name" value="P-loop containing nucleoside triphosphate hydrolases"/>
    <property type="match status" value="1"/>
</dbReference>
<feature type="domain" description="ABC transporter" evidence="6">
    <location>
        <begin position="6"/>
        <end position="233"/>
    </location>
</feature>
<dbReference type="PROSITE" id="PS50893">
    <property type="entry name" value="ABC_TRANSPORTER_2"/>
    <property type="match status" value="1"/>
</dbReference>
<organism evidence="7 8">
    <name type="scientific">Teichococcus aestuarii</name>
    <dbReference type="NCBI Taxonomy" id="568898"/>
    <lineage>
        <taxon>Bacteria</taxon>
        <taxon>Pseudomonadati</taxon>
        <taxon>Pseudomonadota</taxon>
        <taxon>Alphaproteobacteria</taxon>
        <taxon>Acetobacterales</taxon>
        <taxon>Roseomonadaceae</taxon>
        <taxon>Roseomonas</taxon>
    </lineage>
</organism>
<proteinExistence type="predicted"/>
<dbReference type="SMART" id="SM00382">
    <property type="entry name" value="AAA"/>
    <property type="match status" value="1"/>
</dbReference>
<dbReference type="Proteomes" id="UP000245048">
    <property type="component" value="Unassembled WGS sequence"/>
</dbReference>
<evidence type="ECO:0000256" key="5">
    <source>
        <dbReference type="ARBA" id="ARBA00037066"/>
    </source>
</evidence>
<reference evidence="8" key="1">
    <citation type="submission" date="2017-10" db="EMBL/GenBank/DDBJ databases">
        <authorList>
            <person name="Toshchakov S.V."/>
            <person name="Goeva M.A."/>
        </authorList>
    </citation>
    <scope>NUCLEOTIDE SEQUENCE [LARGE SCALE GENOMIC DNA]</scope>
    <source>
        <strain evidence="8">JR1/69-1-13</strain>
    </source>
</reference>
<protein>
    <submittedName>
        <fullName evidence="7">ABC transporter</fullName>
    </submittedName>
</protein>
<dbReference type="PANTHER" id="PTHR42794">
    <property type="entry name" value="HEMIN IMPORT ATP-BINDING PROTEIN HMUV"/>
    <property type="match status" value="1"/>
</dbReference>
<accession>A0A2U1UYD7</accession>
<dbReference type="PANTHER" id="PTHR42794:SF1">
    <property type="entry name" value="HEMIN IMPORT ATP-BINDING PROTEIN HMUV"/>
    <property type="match status" value="1"/>
</dbReference>
<keyword evidence="3" id="KW-0067">ATP-binding</keyword>
<sequence>MSQPLLRAEGLCWDAGGRRLVEAVSLALHPGEMVGLLGPNGAGKSSLIRLLAGLTTPTAGRVLLQGRPLADWPMPLRARRIGYLPQSFAPHWDVTLAELLRLGAGRGDTAAPADLRSLAARYGLEERLAQRWSSLSGGERGRALLATVLAAEPPLLLADEPGAALDVAQQWRMMALLRARPKRCAALVVLHDLNLAARWCDLVLVLDAGRLVMAGHPSDVLRDPRLDAIYGMSFGRVMEAGYLRLWPQEV</sequence>
<dbReference type="InterPro" id="IPR003593">
    <property type="entry name" value="AAA+_ATPase"/>
</dbReference>
<dbReference type="GO" id="GO:0005524">
    <property type="term" value="F:ATP binding"/>
    <property type="evidence" value="ECO:0007669"/>
    <property type="project" value="UniProtKB-KW"/>
</dbReference>
<keyword evidence="8" id="KW-1185">Reference proteome</keyword>
<dbReference type="Pfam" id="PF00005">
    <property type="entry name" value="ABC_tran"/>
    <property type="match status" value="1"/>
</dbReference>
<dbReference type="EMBL" id="PDOA01000027">
    <property type="protein sequence ID" value="PWC26668.1"/>
    <property type="molecule type" value="Genomic_DNA"/>
</dbReference>
<comment type="caution">
    <text evidence="7">The sequence shown here is derived from an EMBL/GenBank/DDBJ whole genome shotgun (WGS) entry which is preliminary data.</text>
</comment>
<dbReference type="OrthoDB" id="9810077at2"/>
<comment type="function">
    <text evidence="5">Part of the ABC transporter complex HmuTUV involved in hemin import. Responsible for energy coupling to the transport system.</text>
</comment>
<keyword evidence="2" id="KW-0547">Nucleotide-binding</keyword>
<evidence type="ECO:0000256" key="4">
    <source>
        <dbReference type="ARBA" id="ARBA00022967"/>
    </source>
</evidence>
<name>A0A2U1UYD7_9PROT</name>
<evidence type="ECO:0000256" key="3">
    <source>
        <dbReference type="ARBA" id="ARBA00022840"/>
    </source>
</evidence>
<evidence type="ECO:0000313" key="8">
    <source>
        <dbReference type="Proteomes" id="UP000245048"/>
    </source>
</evidence>
<evidence type="ECO:0000313" key="7">
    <source>
        <dbReference type="EMBL" id="PWC26668.1"/>
    </source>
</evidence>
<evidence type="ECO:0000256" key="2">
    <source>
        <dbReference type="ARBA" id="ARBA00022741"/>
    </source>
</evidence>